<feature type="region of interest" description="Disordered" evidence="1">
    <location>
        <begin position="28"/>
        <end position="61"/>
    </location>
</feature>
<sequence length="122" mass="13101">MTDVRAFKALSLLAIIGVLVVTACTIQLRGGDKSSPPPEPDQTTGSTSSDLARCRSVTSEETASYRHCRRVWDENRRHFFGNKDGAATPDKDDSAGVAPAAKDQSRVPQGYRPLATPEGSKP</sequence>
<feature type="region of interest" description="Disordered" evidence="1">
    <location>
        <begin position="80"/>
        <end position="122"/>
    </location>
</feature>
<dbReference type="RefSeq" id="WP_140478904.1">
    <property type="nucleotide sequence ID" value="NZ_CP041090.2"/>
</dbReference>
<name>A0ABX5W2H6_9BRAD</name>
<keyword evidence="3" id="KW-1185">Reference proteome</keyword>
<reference evidence="2 3" key="2">
    <citation type="journal article" date="2020" name="Int. J. Syst. Evol. Microbiol.">
        <title>Description and complete genome sequences of Bradyrhizobium symbiodeficiens sp. nov., a non-symbiotic bacterium associated with legumes native to Canada.</title>
        <authorList>
            <person name="Bromfield E.S.P."/>
            <person name="Cloutier S."/>
            <person name="Nguyen H.D.T."/>
        </authorList>
    </citation>
    <scope>NUCLEOTIDE SEQUENCE [LARGE SCALE GENOMIC DNA]</scope>
    <source>
        <strain evidence="2 3">65S1MB</strain>
    </source>
</reference>
<dbReference type="PROSITE" id="PS51257">
    <property type="entry name" value="PROKAR_LIPOPROTEIN"/>
    <property type="match status" value="1"/>
</dbReference>
<feature type="compositionally biased region" description="Polar residues" evidence="1">
    <location>
        <begin position="41"/>
        <end position="61"/>
    </location>
</feature>
<dbReference type="NCBIfam" id="TIGR04360">
    <property type="entry name" value="other_trbK"/>
    <property type="match status" value="1"/>
</dbReference>
<dbReference type="Proteomes" id="UP000319298">
    <property type="component" value="Chromosome"/>
</dbReference>
<dbReference type="Pfam" id="PF20084">
    <property type="entry name" value="TrbK"/>
    <property type="match status" value="1"/>
</dbReference>
<evidence type="ECO:0000313" key="2">
    <source>
        <dbReference type="EMBL" id="QDF37480.1"/>
    </source>
</evidence>
<protein>
    <submittedName>
        <fullName evidence="2">Entry exclusion protein TrbK-alt</fullName>
    </submittedName>
</protein>
<gene>
    <name evidence="2" type="primary">trbK-alt</name>
    <name evidence="2" type="ORF">FJN17_07800</name>
</gene>
<evidence type="ECO:0000313" key="3">
    <source>
        <dbReference type="Proteomes" id="UP000319298"/>
    </source>
</evidence>
<dbReference type="EMBL" id="CP041090">
    <property type="protein sequence ID" value="QDF37480.1"/>
    <property type="molecule type" value="Genomic_DNA"/>
</dbReference>
<evidence type="ECO:0000256" key="1">
    <source>
        <dbReference type="SAM" id="MobiDB-lite"/>
    </source>
</evidence>
<proteinExistence type="predicted"/>
<dbReference type="InterPro" id="IPR027587">
    <property type="entry name" value="TrbK"/>
</dbReference>
<accession>A0ABX5W2H6</accession>
<organism evidence="2 3">
    <name type="scientific">Bradyrhizobium symbiodeficiens</name>
    <dbReference type="NCBI Taxonomy" id="1404367"/>
    <lineage>
        <taxon>Bacteria</taxon>
        <taxon>Pseudomonadati</taxon>
        <taxon>Pseudomonadota</taxon>
        <taxon>Alphaproteobacteria</taxon>
        <taxon>Hyphomicrobiales</taxon>
        <taxon>Nitrobacteraceae</taxon>
        <taxon>Bradyrhizobium</taxon>
    </lineage>
</organism>
<reference evidence="3" key="1">
    <citation type="submission" date="2019-06" db="EMBL/GenBank/DDBJ databases">
        <title>Whole-Genome Sequence of Bradyrhizobium sp. 3 Strain 65S1MB.</title>
        <authorList>
            <person name="Bromfield E.S.P."/>
            <person name="Cloutier S."/>
            <person name="Nguyen H.D.T."/>
        </authorList>
    </citation>
    <scope>NUCLEOTIDE SEQUENCE [LARGE SCALE GENOMIC DNA]</scope>
    <source>
        <strain evidence="3">65S1MB</strain>
    </source>
</reference>